<dbReference type="GO" id="GO:0005634">
    <property type="term" value="C:nucleus"/>
    <property type="evidence" value="ECO:0007669"/>
    <property type="project" value="TreeGrafter"/>
</dbReference>
<comment type="caution">
    <text evidence="3">The sequence shown here is derived from an EMBL/GenBank/DDBJ whole genome shotgun (WGS) entry which is preliminary data.</text>
</comment>
<organism evidence="3">
    <name type="scientific">Sesamum latifolium</name>
    <dbReference type="NCBI Taxonomy" id="2727402"/>
    <lineage>
        <taxon>Eukaryota</taxon>
        <taxon>Viridiplantae</taxon>
        <taxon>Streptophyta</taxon>
        <taxon>Embryophyta</taxon>
        <taxon>Tracheophyta</taxon>
        <taxon>Spermatophyta</taxon>
        <taxon>Magnoliopsida</taxon>
        <taxon>eudicotyledons</taxon>
        <taxon>Gunneridae</taxon>
        <taxon>Pentapetalae</taxon>
        <taxon>asterids</taxon>
        <taxon>lamiids</taxon>
        <taxon>Lamiales</taxon>
        <taxon>Pedaliaceae</taxon>
        <taxon>Sesamum</taxon>
    </lineage>
</organism>
<protein>
    <recommendedName>
        <fullName evidence="2">FAT domain-containing protein</fullName>
    </recommendedName>
</protein>
<feature type="region of interest" description="Disordered" evidence="1">
    <location>
        <begin position="238"/>
        <end position="257"/>
    </location>
</feature>
<dbReference type="GO" id="GO:0031929">
    <property type="term" value="P:TOR signaling"/>
    <property type="evidence" value="ECO:0007669"/>
    <property type="project" value="TreeGrafter"/>
</dbReference>
<dbReference type="InterPro" id="IPR014009">
    <property type="entry name" value="PIK_FAT"/>
</dbReference>
<feature type="domain" description="FAT" evidence="2">
    <location>
        <begin position="1"/>
        <end position="521"/>
    </location>
</feature>
<dbReference type="GO" id="GO:0031931">
    <property type="term" value="C:TORC1 complex"/>
    <property type="evidence" value="ECO:0007669"/>
    <property type="project" value="TreeGrafter"/>
</dbReference>
<dbReference type="GO" id="GO:0016242">
    <property type="term" value="P:negative regulation of macroautophagy"/>
    <property type="evidence" value="ECO:0007669"/>
    <property type="project" value="TreeGrafter"/>
</dbReference>
<sequence>MLLQAMLLCIEGKVEKVPPELQKARLMLEETFSVLPLDGLVEAAPHVNQLYCISAFEESCQLGDSQGKPFQSLLNTYIQAMWFPCSQAHQDCSLWLKLLRVYQNTLPNSHVTLELSKNLVILARKQRNLMLAARLNNYLKGHATLCSDESFRDYFVSSLEYQDILLMRVENKLEDAYKNIWSFLYPVMVSSETAACNPYDSVLKAKACLKLSNWLRGDCLGENLEGIVLEMQADFNKSRTSSSGKEPPTFHDDNQRSKSEVSLIVEELVGTVRKLSTLLCPMMGKSWILYASWCYTQARASLSSKRSHEGGDYNNLITECAHSENDLKSLLHQIVNVIETAAGAPGLEDCSSNSLSAALSSQLQQCLVSANITLAETKVVSLVTDLIDVWWSLRRRRVSLFGQAAQAFISYLSCSSLKSFDGQLTGGGVELKYKNVSYTLRSTLYVLNILVNYGVELKDILEPALSKVPLLPWQEITPQLFARLSSHPDKVVRKQLETLLIMLAKHSPWSLVYPTLVDANSLEKEPSEELQNILSYLVSTGCSADDKRARNVTVLWEELWLGTLQDLHADVMRRINLLKEEAARIAENSTLTHGEKNKINAAKYSAMMAPIVVVLERRLTSTSRRPETPHELWFFEEYQEQIKLAVTKFKTPPASVCGIRGCLATI</sequence>
<reference evidence="3" key="1">
    <citation type="submission" date="2020-06" db="EMBL/GenBank/DDBJ databases">
        <authorList>
            <person name="Li T."/>
            <person name="Hu X."/>
            <person name="Zhang T."/>
            <person name="Song X."/>
            <person name="Zhang H."/>
            <person name="Dai N."/>
            <person name="Sheng W."/>
            <person name="Hou X."/>
            <person name="Wei L."/>
        </authorList>
    </citation>
    <scope>NUCLEOTIDE SEQUENCE</scope>
    <source>
        <strain evidence="3">KEN1</strain>
        <tissue evidence="3">Leaf</tissue>
    </source>
</reference>
<feature type="compositionally biased region" description="Basic and acidic residues" evidence="1">
    <location>
        <begin position="248"/>
        <end position="257"/>
    </location>
</feature>
<evidence type="ECO:0000259" key="2">
    <source>
        <dbReference type="PROSITE" id="PS51189"/>
    </source>
</evidence>
<dbReference type="EMBL" id="JACGWN010000011">
    <property type="protein sequence ID" value="KAL0422690.1"/>
    <property type="molecule type" value="Genomic_DNA"/>
</dbReference>
<dbReference type="PANTHER" id="PTHR11139">
    <property type="entry name" value="ATAXIA TELANGIECTASIA MUTATED ATM -RELATED"/>
    <property type="match status" value="1"/>
</dbReference>
<dbReference type="PROSITE" id="PS51189">
    <property type="entry name" value="FAT"/>
    <property type="match status" value="1"/>
</dbReference>
<evidence type="ECO:0000313" key="3">
    <source>
        <dbReference type="EMBL" id="KAL0422690.1"/>
    </source>
</evidence>
<name>A0AAW2V0D7_9LAMI</name>
<dbReference type="GO" id="GO:0004674">
    <property type="term" value="F:protein serine/threonine kinase activity"/>
    <property type="evidence" value="ECO:0007669"/>
    <property type="project" value="TreeGrafter"/>
</dbReference>
<gene>
    <name evidence="3" type="ORF">Slati_3291900</name>
</gene>
<dbReference type="InterPro" id="IPR050517">
    <property type="entry name" value="DDR_Repair_Kinase"/>
</dbReference>
<accession>A0AAW2V0D7</accession>
<reference evidence="3" key="2">
    <citation type="journal article" date="2024" name="Plant">
        <title>Genomic evolution and insights into agronomic trait innovations of Sesamum species.</title>
        <authorList>
            <person name="Miao H."/>
            <person name="Wang L."/>
            <person name="Qu L."/>
            <person name="Liu H."/>
            <person name="Sun Y."/>
            <person name="Le M."/>
            <person name="Wang Q."/>
            <person name="Wei S."/>
            <person name="Zheng Y."/>
            <person name="Lin W."/>
            <person name="Duan Y."/>
            <person name="Cao H."/>
            <person name="Xiong S."/>
            <person name="Wang X."/>
            <person name="Wei L."/>
            <person name="Li C."/>
            <person name="Ma Q."/>
            <person name="Ju M."/>
            <person name="Zhao R."/>
            <person name="Li G."/>
            <person name="Mu C."/>
            <person name="Tian Q."/>
            <person name="Mei H."/>
            <person name="Zhang T."/>
            <person name="Gao T."/>
            <person name="Zhang H."/>
        </authorList>
    </citation>
    <scope>NUCLEOTIDE SEQUENCE</scope>
    <source>
        <strain evidence="3">KEN1</strain>
    </source>
</reference>
<proteinExistence type="predicted"/>
<dbReference type="GO" id="GO:0005737">
    <property type="term" value="C:cytoplasm"/>
    <property type="evidence" value="ECO:0007669"/>
    <property type="project" value="TreeGrafter"/>
</dbReference>
<dbReference type="GO" id="GO:0031932">
    <property type="term" value="C:TORC2 complex"/>
    <property type="evidence" value="ECO:0007669"/>
    <property type="project" value="TreeGrafter"/>
</dbReference>
<dbReference type="AlphaFoldDB" id="A0AAW2V0D7"/>
<evidence type="ECO:0000256" key="1">
    <source>
        <dbReference type="SAM" id="MobiDB-lite"/>
    </source>
</evidence>
<dbReference type="PANTHER" id="PTHR11139:SF119">
    <property type="entry name" value="SERINE_THREONINE-PROTEIN KINASE SMG1"/>
    <property type="match status" value="1"/>
</dbReference>